<keyword evidence="2" id="KW-1185">Reference proteome</keyword>
<dbReference type="AlphaFoldDB" id="A0A4Z2HH41"/>
<name>A0A4Z2HH41_9TELE</name>
<accession>A0A4Z2HH41</accession>
<dbReference type="EMBL" id="SRLO01000242">
    <property type="protein sequence ID" value="TNN65056.1"/>
    <property type="molecule type" value="Genomic_DNA"/>
</dbReference>
<evidence type="ECO:0000313" key="1">
    <source>
        <dbReference type="EMBL" id="TNN65056.1"/>
    </source>
</evidence>
<dbReference type="Proteomes" id="UP000314294">
    <property type="component" value="Unassembled WGS sequence"/>
</dbReference>
<reference evidence="1 2" key="1">
    <citation type="submission" date="2019-03" db="EMBL/GenBank/DDBJ databases">
        <title>First draft genome of Liparis tanakae, snailfish: a comprehensive survey of snailfish specific genes.</title>
        <authorList>
            <person name="Kim W."/>
            <person name="Song I."/>
            <person name="Jeong J.-H."/>
            <person name="Kim D."/>
            <person name="Kim S."/>
            <person name="Ryu S."/>
            <person name="Song J.Y."/>
            <person name="Lee S.K."/>
        </authorList>
    </citation>
    <scope>NUCLEOTIDE SEQUENCE [LARGE SCALE GENOMIC DNA]</scope>
    <source>
        <tissue evidence="1">Muscle</tissue>
    </source>
</reference>
<evidence type="ECO:0000313" key="2">
    <source>
        <dbReference type="Proteomes" id="UP000314294"/>
    </source>
</evidence>
<organism evidence="1 2">
    <name type="scientific">Liparis tanakae</name>
    <name type="common">Tanaka's snailfish</name>
    <dbReference type="NCBI Taxonomy" id="230148"/>
    <lineage>
        <taxon>Eukaryota</taxon>
        <taxon>Metazoa</taxon>
        <taxon>Chordata</taxon>
        <taxon>Craniata</taxon>
        <taxon>Vertebrata</taxon>
        <taxon>Euteleostomi</taxon>
        <taxon>Actinopterygii</taxon>
        <taxon>Neopterygii</taxon>
        <taxon>Teleostei</taxon>
        <taxon>Neoteleostei</taxon>
        <taxon>Acanthomorphata</taxon>
        <taxon>Eupercaria</taxon>
        <taxon>Perciformes</taxon>
        <taxon>Cottioidei</taxon>
        <taxon>Cottales</taxon>
        <taxon>Liparidae</taxon>
        <taxon>Liparis</taxon>
    </lineage>
</organism>
<protein>
    <submittedName>
        <fullName evidence="1">Uncharacterized protein</fullName>
    </submittedName>
</protein>
<comment type="caution">
    <text evidence="1">The sequence shown here is derived from an EMBL/GenBank/DDBJ whole genome shotgun (WGS) entry which is preliminary data.</text>
</comment>
<sequence length="77" mass="8425">MERSRTPGNTETAIFDLEVETGDKSTVKLGGPGLVLRGHSGAVVQEQRDGERESLKKLKIQLMNSRKSGTHTSEEDT</sequence>
<proteinExistence type="predicted"/>
<gene>
    <name evidence="1" type="ORF">EYF80_024795</name>
</gene>